<dbReference type="InterPro" id="IPR036249">
    <property type="entry name" value="Thioredoxin-like_sf"/>
</dbReference>
<dbReference type="Gene3D" id="1.50.10.10">
    <property type="match status" value="1"/>
</dbReference>
<dbReference type="GO" id="GO:0005975">
    <property type="term" value="P:carbohydrate metabolic process"/>
    <property type="evidence" value="ECO:0007669"/>
    <property type="project" value="InterPro"/>
</dbReference>
<feature type="domain" description="Spermatogenesis-associated protein 20-like TRX" evidence="1">
    <location>
        <begin position="3"/>
        <end position="160"/>
    </location>
</feature>
<evidence type="ECO:0000313" key="3">
    <source>
        <dbReference type="Proteomes" id="UP000256845"/>
    </source>
</evidence>
<dbReference type="InterPro" id="IPR005198">
    <property type="entry name" value="Glyco_hydro_76"/>
</dbReference>
<dbReference type="PANTHER" id="PTHR42899:SF1">
    <property type="entry name" value="SPERMATOGENESIS-ASSOCIATED PROTEIN 20"/>
    <property type="match status" value="1"/>
</dbReference>
<name>A0A3D9HPD4_9PROT</name>
<gene>
    <name evidence="2" type="ORF">DFP90_103158</name>
</gene>
<organism evidence="2 3">
    <name type="scientific">Aestuariispira insulae</name>
    <dbReference type="NCBI Taxonomy" id="1461337"/>
    <lineage>
        <taxon>Bacteria</taxon>
        <taxon>Pseudomonadati</taxon>
        <taxon>Pseudomonadota</taxon>
        <taxon>Alphaproteobacteria</taxon>
        <taxon>Rhodospirillales</taxon>
        <taxon>Kiloniellaceae</taxon>
        <taxon>Aestuariispira</taxon>
    </lineage>
</organism>
<dbReference type="PANTHER" id="PTHR42899">
    <property type="entry name" value="SPERMATOGENESIS-ASSOCIATED PROTEIN 20"/>
    <property type="match status" value="1"/>
</dbReference>
<proteinExistence type="predicted"/>
<comment type="caution">
    <text evidence="2">The sequence shown here is derived from an EMBL/GenBank/DDBJ whole genome shotgun (WGS) entry which is preliminary data.</text>
</comment>
<dbReference type="InterPro" id="IPR008928">
    <property type="entry name" value="6-hairpin_glycosidase_sf"/>
</dbReference>
<evidence type="ECO:0000313" key="2">
    <source>
        <dbReference type="EMBL" id="RED51358.1"/>
    </source>
</evidence>
<dbReference type="SUPFAM" id="SSF52833">
    <property type="entry name" value="Thioredoxin-like"/>
    <property type="match status" value="1"/>
</dbReference>
<keyword evidence="3" id="KW-1185">Reference proteome</keyword>
<dbReference type="RefSeq" id="WP_245957022.1">
    <property type="nucleotide sequence ID" value="NZ_QRDW01000003.1"/>
</dbReference>
<dbReference type="Proteomes" id="UP000256845">
    <property type="component" value="Unassembled WGS sequence"/>
</dbReference>
<dbReference type="Gene3D" id="3.40.30.10">
    <property type="entry name" value="Glutaredoxin"/>
    <property type="match status" value="1"/>
</dbReference>
<reference evidence="2 3" key="1">
    <citation type="submission" date="2018-07" db="EMBL/GenBank/DDBJ databases">
        <title>Genomic Encyclopedia of Type Strains, Phase III (KMG-III): the genomes of soil and plant-associated and newly described type strains.</title>
        <authorList>
            <person name="Whitman W."/>
        </authorList>
    </citation>
    <scope>NUCLEOTIDE SEQUENCE [LARGE SCALE GENOMIC DNA]</scope>
    <source>
        <strain evidence="2 3">CECT 8488</strain>
    </source>
</reference>
<dbReference type="SUPFAM" id="SSF48208">
    <property type="entry name" value="Six-hairpin glycosidases"/>
    <property type="match status" value="1"/>
</dbReference>
<dbReference type="InterPro" id="IPR024705">
    <property type="entry name" value="Ssp411"/>
</dbReference>
<protein>
    <recommendedName>
        <fullName evidence="1">Spermatogenesis-associated protein 20-like TRX domain-containing protein</fullName>
    </recommendedName>
</protein>
<sequence length="672" mass="75285">MANPLSQETSPYLLQHQDNPVHWYPWGEKALDLARSENKPILLSVGYAACHWCHVMAHESFENQAIADLMNRHFINIKVDREERPDIDSIYQSALAMMGEQGGWPLTMFLTPDGEPFWGGTYFPPEQRWGRPGFPDILTAISQTYQLEPDKITANVSSLRGGLERLSTPRNGDMPGRLERDQIAYSILPHFDAHHGGFGSAPKFPQASLLRQLWYAGKRTGDKKLSAPVLQALEAMCHGGIYDHLAGGFARYTVDEAWLIPHFEKMLYDNAQLIELLTLAWQETKQPLFASRIEETIAFLLRDMLEETGGFASSFDADSEGEEGLFYVWEEVEIDGILGKDAPAFKKLYNVTAAGNFEGRNILNRLSSESRPYSPDQEKHMAPLRAKLLAVREKRVWPGKDDKVLVDWNGMTIKALAFAGRVFDQPSWINAADHAFQFILNHMMEGKRLLHSWRDNRAQHTAILDDYAHMMQAAIALYQATGKTTYLDHVENWFEIIETHYHDPNGAYFLTADDVTNLICRTKTAMDQAVPSGNGILVEALTAFYCLTGKTLYRERAEEIITTFSGELNQRGFSFSNLLTGAEFLENPIQMVLAGDPTDPTAKSFISAISSASLPLNILDFTGPDRQLPDSHPAHGKAMIDGKATLYLCQGPVCSAPITKINDLEKALSALK</sequence>
<dbReference type="Pfam" id="PF03190">
    <property type="entry name" value="Thioredox_DsbH"/>
    <property type="match status" value="1"/>
</dbReference>
<dbReference type="Pfam" id="PF03663">
    <property type="entry name" value="Glyco_hydro_76"/>
    <property type="match status" value="1"/>
</dbReference>
<dbReference type="PIRSF" id="PIRSF006402">
    <property type="entry name" value="UCP006402_thioredoxin"/>
    <property type="match status" value="1"/>
</dbReference>
<dbReference type="InterPro" id="IPR012341">
    <property type="entry name" value="6hp_glycosidase-like_sf"/>
</dbReference>
<evidence type="ECO:0000259" key="1">
    <source>
        <dbReference type="Pfam" id="PF03190"/>
    </source>
</evidence>
<dbReference type="AlphaFoldDB" id="A0A3D9HPD4"/>
<accession>A0A3D9HPD4</accession>
<dbReference type="EMBL" id="QRDW01000003">
    <property type="protein sequence ID" value="RED51358.1"/>
    <property type="molecule type" value="Genomic_DNA"/>
</dbReference>
<dbReference type="CDD" id="cd02955">
    <property type="entry name" value="SSP411"/>
    <property type="match status" value="1"/>
</dbReference>
<dbReference type="InterPro" id="IPR004879">
    <property type="entry name" value="Ssp411-like_TRX"/>
</dbReference>